<dbReference type="PANTHER" id="PTHR42693:SF53">
    <property type="entry name" value="ENDO-4-O-SULFATASE"/>
    <property type="match status" value="1"/>
</dbReference>
<feature type="domain" description="Sulfatase N-terminal" evidence="3">
    <location>
        <begin position="5"/>
        <end position="363"/>
    </location>
</feature>
<gene>
    <name evidence="4" type="ORF">AVDCRST_MAG88-2924</name>
</gene>
<dbReference type="Pfam" id="PF00884">
    <property type="entry name" value="Sulfatase"/>
    <property type="match status" value="1"/>
</dbReference>
<reference evidence="4" key="1">
    <citation type="submission" date="2020-02" db="EMBL/GenBank/DDBJ databases">
        <authorList>
            <person name="Meier V. D."/>
        </authorList>
    </citation>
    <scope>NUCLEOTIDE SEQUENCE</scope>
    <source>
        <strain evidence="4">AVDCRST_MAG88</strain>
    </source>
</reference>
<keyword evidence="2 4" id="KW-0378">Hydrolase</keyword>
<dbReference type="EC" id="3.1.6.6" evidence="4"/>
<evidence type="ECO:0000256" key="2">
    <source>
        <dbReference type="ARBA" id="ARBA00022801"/>
    </source>
</evidence>
<dbReference type="AlphaFoldDB" id="A0A6J4VEL0"/>
<protein>
    <submittedName>
        <fullName evidence="4">Choline-sulfatase</fullName>
        <ecNumber evidence="4">3.1.6.6</ecNumber>
    </submittedName>
</protein>
<sequence length="486" mass="54371">MTARPNILLFVSDQQQWQTVCGRSPARSPNIDRLAAEGVRFERPYATVALCCPSRAALLSGQFPWHNGILNQIHVPERTRSDMVPGVQTYSQRLRDAGYRLGYSGKWHVSWERTPLDFGFHDVRAPNGYNPATLSAAGIAEAEPGGNRGGEIEAECRVSWPGSAPFTFYGLDHGPEETTGAHIATSAGIELIERYGREAPEEPWFVTINVVEPHDPYTPLAPYAAGYDPADVALPASWGDDFAGKPNLNRREAGLWAGLSEGQVRTAIARYWAYCEQVDAQVGRVLAALDQTGQAAETLVIFTSDHGDMAGAHRQFIKGWQPYEETYRVPLVMRWPGTIAPGGVCERLVQLHDLAHTFVEVADAAPIAPPDGRSLLPLLRDPAAVWDDVAFCQYYGGEFLYTQRMVITPRHKYVFNGWDFDELYDLVDDPHELRNRVDDPAYRGTCDALREILWARMERHDDPYAQNRYGAPRYLPRPAHDRKDLP</sequence>
<evidence type="ECO:0000259" key="3">
    <source>
        <dbReference type="Pfam" id="PF00884"/>
    </source>
</evidence>
<dbReference type="PANTHER" id="PTHR42693">
    <property type="entry name" value="ARYLSULFATASE FAMILY MEMBER"/>
    <property type="match status" value="1"/>
</dbReference>
<dbReference type="InterPro" id="IPR000917">
    <property type="entry name" value="Sulfatase_N"/>
</dbReference>
<dbReference type="InterPro" id="IPR050738">
    <property type="entry name" value="Sulfatase"/>
</dbReference>
<evidence type="ECO:0000256" key="1">
    <source>
        <dbReference type="ARBA" id="ARBA00008779"/>
    </source>
</evidence>
<comment type="similarity">
    <text evidence="1">Belongs to the sulfatase family.</text>
</comment>
<accession>A0A6J4VEL0</accession>
<dbReference type="CDD" id="cd16033">
    <property type="entry name" value="sulfatase_like"/>
    <property type="match status" value="1"/>
</dbReference>
<dbReference type="SUPFAM" id="SSF53649">
    <property type="entry name" value="Alkaline phosphatase-like"/>
    <property type="match status" value="1"/>
</dbReference>
<dbReference type="EMBL" id="CADCWM010000706">
    <property type="protein sequence ID" value="CAA9577092.1"/>
    <property type="molecule type" value="Genomic_DNA"/>
</dbReference>
<dbReference type="Gene3D" id="3.40.720.10">
    <property type="entry name" value="Alkaline Phosphatase, subunit A"/>
    <property type="match status" value="1"/>
</dbReference>
<dbReference type="GO" id="GO:0047753">
    <property type="term" value="F:choline-sulfatase activity"/>
    <property type="evidence" value="ECO:0007669"/>
    <property type="project" value="UniProtKB-EC"/>
</dbReference>
<dbReference type="GO" id="GO:0004065">
    <property type="term" value="F:arylsulfatase activity"/>
    <property type="evidence" value="ECO:0007669"/>
    <property type="project" value="TreeGrafter"/>
</dbReference>
<proteinExistence type="inferred from homology"/>
<organism evidence="4">
    <name type="scientific">uncultured Thermomicrobiales bacterium</name>
    <dbReference type="NCBI Taxonomy" id="1645740"/>
    <lineage>
        <taxon>Bacteria</taxon>
        <taxon>Pseudomonadati</taxon>
        <taxon>Thermomicrobiota</taxon>
        <taxon>Thermomicrobia</taxon>
        <taxon>Thermomicrobiales</taxon>
        <taxon>environmental samples</taxon>
    </lineage>
</organism>
<name>A0A6J4VEL0_9BACT</name>
<dbReference type="InterPro" id="IPR017850">
    <property type="entry name" value="Alkaline_phosphatase_core_sf"/>
</dbReference>
<evidence type="ECO:0000313" key="4">
    <source>
        <dbReference type="EMBL" id="CAA9577092.1"/>
    </source>
</evidence>